<gene>
    <name evidence="2" type="ORF">Voc01_030560</name>
</gene>
<sequence length="199" mass="21459">MLPLWLSAIAAVLTVGLAAAFAVVALRAQRALVSQLRMMEDLYQRDAEQRARAQAQLVAAWPVSERSTYESLLRRGIVGAAIRNGSESPVYDVELIYRDVPAAWIAVRQVGTVPPAAAAEVFAGFDEERTEGRPDPSRINPDGSIKLAPSAAMKVEIRFTDGLGVRWSRDSTGVLTQLPPGTPRMSTVAPDAEVEPVHG</sequence>
<evidence type="ECO:0000313" key="3">
    <source>
        <dbReference type="Proteomes" id="UP000635606"/>
    </source>
</evidence>
<comment type="caution">
    <text evidence="2">The sequence shown here is derived from an EMBL/GenBank/DDBJ whole genome shotgun (WGS) entry which is preliminary data.</text>
</comment>
<dbReference type="EMBL" id="BOPH01000037">
    <property type="protein sequence ID" value="GIJ68139.1"/>
    <property type="molecule type" value="Genomic_DNA"/>
</dbReference>
<keyword evidence="3" id="KW-1185">Reference proteome</keyword>
<feature type="region of interest" description="Disordered" evidence="1">
    <location>
        <begin position="174"/>
        <end position="199"/>
    </location>
</feature>
<accession>A0A8J4EB27</accession>
<protein>
    <submittedName>
        <fullName evidence="2">Uncharacterized protein</fullName>
    </submittedName>
</protein>
<organism evidence="2 3">
    <name type="scientific">Virgisporangium ochraceum</name>
    <dbReference type="NCBI Taxonomy" id="65505"/>
    <lineage>
        <taxon>Bacteria</taxon>
        <taxon>Bacillati</taxon>
        <taxon>Actinomycetota</taxon>
        <taxon>Actinomycetes</taxon>
        <taxon>Micromonosporales</taxon>
        <taxon>Micromonosporaceae</taxon>
        <taxon>Virgisporangium</taxon>
    </lineage>
</organism>
<proteinExistence type="predicted"/>
<evidence type="ECO:0000313" key="2">
    <source>
        <dbReference type="EMBL" id="GIJ68139.1"/>
    </source>
</evidence>
<name>A0A8J4EB27_9ACTN</name>
<dbReference type="Proteomes" id="UP000635606">
    <property type="component" value="Unassembled WGS sequence"/>
</dbReference>
<dbReference type="AlphaFoldDB" id="A0A8J4EB27"/>
<evidence type="ECO:0000256" key="1">
    <source>
        <dbReference type="SAM" id="MobiDB-lite"/>
    </source>
</evidence>
<reference evidence="2" key="1">
    <citation type="submission" date="2021-01" db="EMBL/GenBank/DDBJ databases">
        <title>Whole genome shotgun sequence of Virgisporangium ochraceum NBRC 16418.</title>
        <authorList>
            <person name="Komaki H."/>
            <person name="Tamura T."/>
        </authorList>
    </citation>
    <scope>NUCLEOTIDE SEQUENCE</scope>
    <source>
        <strain evidence="2">NBRC 16418</strain>
    </source>
</reference>